<dbReference type="GO" id="GO:0051213">
    <property type="term" value="F:dioxygenase activity"/>
    <property type="evidence" value="ECO:0007669"/>
    <property type="project" value="UniProtKB-KW"/>
</dbReference>
<dbReference type="AlphaFoldDB" id="X0C5L3"/>
<organism evidence="2 3">
    <name type="scientific">Fusarium oxysporum f. sp. raphani 54005</name>
    <dbReference type="NCBI Taxonomy" id="1089458"/>
    <lineage>
        <taxon>Eukaryota</taxon>
        <taxon>Fungi</taxon>
        <taxon>Dikarya</taxon>
        <taxon>Ascomycota</taxon>
        <taxon>Pezizomycotina</taxon>
        <taxon>Sordariomycetes</taxon>
        <taxon>Hypocreomycetidae</taxon>
        <taxon>Hypocreales</taxon>
        <taxon>Nectriaceae</taxon>
        <taxon>Fusarium</taxon>
        <taxon>Fusarium oxysporum species complex</taxon>
    </lineage>
</organism>
<keyword evidence="3" id="KW-1185">Reference proteome</keyword>
<dbReference type="eggNOG" id="KOG1417">
    <property type="taxonomic scope" value="Eukaryota"/>
</dbReference>
<dbReference type="Pfam" id="PF04209">
    <property type="entry name" value="HgmA_C"/>
    <property type="match status" value="1"/>
</dbReference>
<keyword evidence="2" id="KW-0560">Oxidoreductase</keyword>
<protein>
    <submittedName>
        <fullName evidence="2">Homogentisate 1,2-dioxygenase</fullName>
    </submittedName>
</protein>
<proteinExistence type="predicted"/>
<dbReference type="GO" id="GO:0006559">
    <property type="term" value="P:L-phenylalanine catabolic process"/>
    <property type="evidence" value="ECO:0007669"/>
    <property type="project" value="UniProtKB-UniPathway"/>
</dbReference>
<dbReference type="EMBL" id="KI979368">
    <property type="protein sequence ID" value="EXK78042.1"/>
    <property type="molecule type" value="Genomic_DNA"/>
</dbReference>
<reference evidence="2 3" key="1">
    <citation type="submission" date="2011-11" db="EMBL/GenBank/DDBJ databases">
        <title>The Genome Sequence of Fusarium oxysporum PHW815.</title>
        <authorList>
            <consortium name="The Broad Institute Genome Sequencing Platform"/>
            <person name="Ma L.-J."/>
            <person name="Gale L.R."/>
            <person name="Schwartz D.C."/>
            <person name="Zhou S."/>
            <person name="Corby-Kistler H."/>
            <person name="Young S.K."/>
            <person name="Zeng Q."/>
            <person name="Gargeya S."/>
            <person name="Fitzgerald M."/>
            <person name="Haas B."/>
            <person name="Abouelleil A."/>
            <person name="Alvarado L."/>
            <person name="Arachchi H.M."/>
            <person name="Berlin A."/>
            <person name="Brown A."/>
            <person name="Chapman S.B."/>
            <person name="Chen Z."/>
            <person name="Dunbar C."/>
            <person name="Freedman E."/>
            <person name="Gearin G."/>
            <person name="Goldberg J."/>
            <person name="Griggs A."/>
            <person name="Gujja S."/>
            <person name="Heiman D."/>
            <person name="Howarth C."/>
            <person name="Larson L."/>
            <person name="Lui A."/>
            <person name="MacDonald P.J.P."/>
            <person name="Montmayeur A."/>
            <person name="Murphy C."/>
            <person name="Neiman D."/>
            <person name="Pearson M."/>
            <person name="Priest M."/>
            <person name="Roberts A."/>
            <person name="Saif S."/>
            <person name="Shea T."/>
            <person name="Shenoy N."/>
            <person name="Sisk P."/>
            <person name="Stolte C."/>
            <person name="Sykes S."/>
            <person name="Wortman J."/>
            <person name="Nusbaum C."/>
            <person name="Birren B."/>
        </authorList>
    </citation>
    <scope>NUCLEOTIDE SEQUENCE [LARGE SCALE GENOMIC DNA]</scope>
    <source>
        <strain evidence="2 3">54005</strain>
    </source>
</reference>
<gene>
    <name evidence="2" type="ORF">FOQG_17252</name>
</gene>
<evidence type="ECO:0000259" key="1">
    <source>
        <dbReference type="Pfam" id="PF04209"/>
    </source>
</evidence>
<dbReference type="Proteomes" id="UP000030663">
    <property type="component" value="Unassembled WGS sequence"/>
</dbReference>
<keyword evidence="2" id="KW-0223">Dioxygenase</keyword>
<dbReference type="InterPro" id="IPR011051">
    <property type="entry name" value="RmlC_Cupin_sf"/>
</dbReference>
<dbReference type="InterPro" id="IPR046451">
    <property type="entry name" value="HgmA_C"/>
</dbReference>
<name>X0C5L3_FUSOX</name>
<accession>X0C5L3</accession>
<feature type="domain" description="Homogentisate 1,2-dioxygenase C-terminal" evidence="1">
    <location>
        <begin position="3"/>
        <end position="45"/>
    </location>
</feature>
<dbReference type="UniPathway" id="UPA00139">
    <property type="reaction ID" value="UER00339"/>
</dbReference>
<evidence type="ECO:0000313" key="3">
    <source>
        <dbReference type="Proteomes" id="UP000030663"/>
    </source>
</evidence>
<sequence>MQISKGAVAFMFESCRQLTITDWAWNSDKKHEHEPKMWDNLVDNFSEHLDEINEILGKKTL</sequence>
<evidence type="ECO:0000313" key="2">
    <source>
        <dbReference type="EMBL" id="EXK78042.1"/>
    </source>
</evidence>
<dbReference type="SUPFAM" id="SSF51182">
    <property type="entry name" value="RmlC-like cupins"/>
    <property type="match status" value="1"/>
</dbReference>
<dbReference type="HOGENOM" id="CLU_2922732_0_0_1"/>